<name>A0A395NVW8_TRIAR</name>
<accession>A0A395NVW8</accession>
<reference evidence="1 2" key="1">
    <citation type="journal article" date="2018" name="PLoS Pathog.">
        <title>Evolution of structural diversity of trichothecenes, a family of toxins produced by plant pathogenic and entomopathogenic fungi.</title>
        <authorList>
            <person name="Proctor R.H."/>
            <person name="McCormick S.P."/>
            <person name="Kim H.S."/>
            <person name="Cardoza R.E."/>
            <person name="Stanley A.M."/>
            <person name="Lindo L."/>
            <person name="Kelly A."/>
            <person name="Brown D.W."/>
            <person name="Lee T."/>
            <person name="Vaughan M.M."/>
            <person name="Alexander N.J."/>
            <person name="Busman M."/>
            <person name="Gutierrez S."/>
        </authorList>
    </citation>
    <scope>NUCLEOTIDE SEQUENCE [LARGE SCALE GENOMIC DNA]</scope>
    <source>
        <strain evidence="1 2">IBT 40837</strain>
    </source>
</reference>
<keyword evidence="2" id="KW-1185">Reference proteome</keyword>
<evidence type="ECO:0000313" key="2">
    <source>
        <dbReference type="Proteomes" id="UP000266272"/>
    </source>
</evidence>
<dbReference type="Gene3D" id="3.40.50.80">
    <property type="entry name" value="Nucleotide-binding domain of ferredoxin-NADP reductase (FNR) module"/>
    <property type="match status" value="1"/>
</dbReference>
<dbReference type="InterPro" id="IPR017938">
    <property type="entry name" value="Riboflavin_synthase-like_b-brl"/>
</dbReference>
<dbReference type="InterPro" id="IPR012349">
    <property type="entry name" value="Split_barrel_FMN-bd"/>
</dbReference>
<sequence>MAVSISGLQGWHPGEVAMQTKLGFAEAMTSTWQNIENAMREQHRIFHTSNLPFIPITTLDDEGRPWASIVAGADGEIGFVEGPDLKTLIVNARLWPGEPLLDTLNKWVDGNGQNPTTPERYLTAGIGIEFPTRRRNKFAGFIQDVKRITAMDYRLNLQVNQTTGNCPKYINIRKLVGYAQTKPSIAYEKRHMTQFERLPKEVIDFITSADTVFIGSAYKSDPATAAKFPSHTGMNARGGLPGFMRVSPSDGCSVVLPDYSGNRFMSSLGNVESSKQVALTIVSFTTGDILYLTGRADNLVGPAALDVMVKHASITVMKTTGFIFIRDALPVRQQFGTEVERSPYSPKVKYLVEEPEGQASAIGAHKASLASATQLSHDLAVFRFKVTSKSGIEPIKIRPGQAIALDFMDWIGPPAYQHMANSAPGSVNDDRIRTWTVSSTHEDRDVTWFDLTMREMKGGAVTGALFDVLRRHPLNQLERPITINEEVVAEVVGVTGDFFLGQGNLNMLWVAGGIGITPFLSMFNALSERKAKANGDVVLALSTREPEMMLRLIQSSLRIIPLKVRIRIDIFTRQEYVNMEGIDQRNVQIIIHKGRIGSDYWPEVASGRDILICGPGGFGDVAMDGLRAAGVSDDKISREGFY</sequence>
<dbReference type="EMBL" id="PXOA01000120">
    <property type="protein sequence ID" value="RFU80198.1"/>
    <property type="molecule type" value="Genomic_DNA"/>
</dbReference>
<dbReference type="AlphaFoldDB" id="A0A395NVW8"/>
<dbReference type="OrthoDB" id="436496at2759"/>
<dbReference type="InterPro" id="IPR039261">
    <property type="entry name" value="FNR_nucleotide-bd"/>
</dbReference>
<evidence type="ECO:0000313" key="1">
    <source>
        <dbReference type="EMBL" id="RFU80198.1"/>
    </source>
</evidence>
<dbReference type="PANTHER" id="PTHR42815:SF2">
    <property type="entry name" value="FAD-BINDING, PUTATIVE (AFU_ORTHOLOGUE AFUA_6G07600)-RELATED"/>
    <property type="match status" value="1"/>
</dbReference>
<dbReference type="STRING" id="490622.A0A395NVW8"/>
<dbReference type="Gene3D" id="2.30.110.10">
    <property type="entry name" value="Electron Transport, Fmn-binding Protein, Chain A"/>
    <property type="match status" value="1"/>
</dbReference>
<organism evidence="1 2">
    <name type="scientific">Trichoderma arundinaceum</name>
    <dbReference type="NCBI Taxonomy" id="490622"/>
    <lineage>
        <taxon>Eukaryota</taxon>
        <taxon>Fungi</taxon>
        <taxon>Dikarya</taxon>
        <taxon>Ascomycota</taxon>
        <taxon>Pezizomycotina</taxon>
        <taxon>Sordariomycetes</taxon>
        <taxon>Hypocreomycetidae</taxon>
        <taxon>Hypocreales</taxon>
        <taxon>Hypocreaceae</taxon>
        <taxon>Trichoderma</taxon>
    </lineage>
</organism>
<dbReference type="Gene3D" id="2.40.30.10">
    <property type="entry name" value="Translation factors"/>
    <property type="match status" value="1"/>
</dbReference>
<comment type="caution">
    <text evidence="1">The sequence shown here is derived from an EMBL/GenBank/DDBJ whole genome shotgun (WGS) entry which is preliminary data.</text>
</comment>
<dbReference type="PANTHER" id="PTHR42815">
    <property type="entry name" value="FAD-BINDING, PUTATIVE (AFU_ORTHOLOGUE AFUA_6G07600)-RELATED"/>
    <property type="match status" value="1"/>
</dbReference>
<proteinExistence type="predicted"/>
<dbReference type="SUPFAM" id="SSF63380">
    <property type="entry name" value="Riboflavin synthase domain-like"/>
    <property type="match status" value="1"/>
</dbReference>
<dbReference type="Proteomes" id="UP000266272">
    <property type="component" value="Unassembled WGS sequence"/>
</dbReference>
<gene>
    <name evidence="1" type="ORF">TARUN_2008</name>
</gene>
<evidence type="ECO:0008006" key="3">
    <source>
        <dbReference type="Google" id="ProtNLM"/>
    </source>
</evidence>
<protein>
    <recommendedName>
        <fullName evidence="3">FAD-binding FR-type domain-containing protein</fullName>
    </recommendedName>
</protein>
<dbReference type="SUPFAM" id="SSF52343">
    <property type="entry name" value="Ferredoxin reductase-like, C-terminal NADP-linked domain"/>
    <property type="match status" value="1"/>
</dbReference>